<proteinExistence type="predicted"/>
<dbReference type="Proteomes" id="UP001287282">
    <property type="component" value="Unassembled WGS sequence"/>
</dbReference>
<evidence type="ECO:0000313" key="2">
    <source>
        <dbReference type="EMBL" id="MDV2686925.1"/>
    </source>
</evidence>
<organism evidence="2 3">
    <name type="scientific">Alkalihalophilus lindianensis</name>
    <dbReference type="NCBI Taxonomy" id="1630542"/>
    <lineage>
        <taxon>Bacteria</taxon>
        <taxon>Bacillati</taxon>
        <taxon>Bacillota</taxon>
        <taxon>Bacilli</taxon>
        <taxon>Bacillales</taxon>
        <taxon>Bacillaceae</taxon>
        <taxon>Alkalihalophilus</taxon>
    </lineage>
</organism>
<dbReference type="Gene3D" id="3.30.360.10">
    <property type="entry name" value="Dihydrodipicolinate Reductase, domain 2"/>
    <property type="match status" value="1"/>
</dbReference>
<dbReference type="RefSeq" id="WP_317124007.1">
    <property type="nucleotide sequence ID" value="NZ_JAWJBA010000099.1"/>
</dbReference>
<feature type="domain" description="Aspartate dehydrogenase" evidence="1">
    <location>
        <begin position="80"/>
        <end position="121"/>
    </location>
</feature>
<dbReference type="PANTHER" id="PTHR31873:SF6">
    <property type="entry name" value="ASPARTATE DEHYDROGENASE DOMAIN-CONTAINING PROTEIN"/>
    <property type="match status" value="1"/>
</dbReference>
<dbReference type="Pfam" id="PF01958">
    <property type="entry name" value="Asp_DH_C"/>
    <property type="match status" value="1"/>
</dbReference>
<comment type="caution">
    <text evidence="2">The sequence shown here is derived from an EMBL/GenBank/DDBJ whole genome shotgun (WGS) entry which is preliminary data.</text>
</comment>
<reference evidence="2 3" key="1">
    <citation type="submission" date="2023-10" db="EMBL/GenBank/DDBJ databases">
        <title>Screening of Alkalihalobacillus lindianensis BZ-TG-R113 and Its Alleviation of Salt Stress on Rapeseed Growth.</title>
        <authorList>
            <person name="Zhao B."/>
            <person name="Guo T."/>
        </authorList>
    </citation>
    <scope>NUCLEOTIDE SEQUENCE [LARGE SCALE GENOMIC DNA]</scope>
    <source>
        <strain evidence="2 3">BZ-TG-R113</strain>
    </source>
</reference>
<evidence type="ECO:0000313" key="3">
    <source>
        <dbReference type="Proteomes" id="UP001287282"/>
    </source>
</evidence>
<name>A0ABU3XGA5_9BACI</name>
<dbReference type="PANTHER" id="PTHR31873">
    <property type="entry name" value="L-ASPARTATE DEHYDROGENASE-RELATED"/>
    <property type="match status" value="1"/>
</dbReference>
<dbReference type="InterPro" id="IPR002811">
    <property type="entry name" value="Asp_DH"/>
</dbReference>
<keyword evidence="3" id="KW-1185">Reference proteome</keyword>
<feature type="non-terminal residue" evidence="2">
    <location>
        <position position="121"/>
    </location>
</feature>
<feature type="non-terminal residue" evidence="2">
    <location>
        <position position="1"/>
    </location>
</feature>
<gene>
    <name evidence="2" type="ORF">RYX56_21480</name>
</gene>
<dbReference type="SUPFAM" id="SSF55347">
    <property type="entry name" value="Glyceraldehyde-3-phosphate dehydrogenase-like, C-terminal domain"/>
    <property type="match status" value="1"/>
</dbReference>
<evidence type="ECO:0000259" key="1">
    <source>
        <dbReference type="Pfam" id="PF01958"/>
    </source>
</evidence>
<accession>A0ABU3XGA5</accession>
<protein>
    <submittedName>
        <fullName evidence="2">Aspartate dehydrogenase domain-containing protein</fullName>
    </submittedName>
</protein>
<sequence length="121" mass="13124">HLIILSVGALADHCFYETLQSAALKNNKKIFIPSAAIAGLDRIASGVLGEIEEITLITRKPTKSWYGTIAEERVDLETLKEAYCIYNGNARNAAKLFPESVNVSATLSIAGIGFEKTKVQV</sequence>
<dbReference type="EMBL" id="JAWJBA010000099">
    <property type="protein sequence ID" value="MDV2686925.1"/>
    <property type="molecule type" value="Genomic_DNA"/>
</dbReference>